<organism evidence="1 2">
    <name type="scientific">Caerostris extrusa</name>
    <name type="common">Bark spider</name>
    <name type="synonym">Caerostris bankana</name>
    <dbReference type="NCBI Taxonomy" id="172846"/>
    <lineage>
        <taxon>Eukaryota</taxon>
        <taxon>Metazoa</taxon>
        <taxon>Ecdysozoa</taxon>
        <taxon>Arthropoda</taxon>
        <taxon>Chelicerata</taxon>
        <taxon>Arachnida</taxon>
        <taxon>Araneae</taxon>
        <taxon>Araneomorphae</taxon>
        <taxon>Entelegynae</taxon>
        <taxon>Araneoidea</taxon>
        <taxon>Araneidae</taxon>
        <taxon>Caerostris</taxon>
    </lineage>
</organism>
<comment type="caution">
    <text evidence="1">The sequence shown here is derived from an EMBL/GenBank/DDBJ whole genome shotgun (WGS) entry which is preliminary data.</text>
</comment>
<proteinExistence type="predicted"/>
<reference evidence="1 2" key="1">
    <citation type="submission" date="2021-06" db="EMBL/GenBank/DDBJ databases">
        <title>Caerostris extrusa draft genome.</title>
        <authorList>
            <person name="Kono N."/>
            <person name="Arakawa K."/>
        </authorList>
    </citation>
    <scope>NUCLEOTIDE SEQUENCE [LARGE SCALE GENOMIC DNA]</scope>
</reference>
<protein>
    <submittedName>
        <fullName evidence="1">Uncharacterized protein</fullName>
    </submittedName>
</protein>
<evidence type="ECO:0000313" key="1">
    <source>
        <dbReference type="EMBL" id="GIY04857.1"/>
    </source>
</evidence>
<gene>
    <name evidence="1" type="ORF">CEXT_400241</name>
</gene>
<name>A0AAV4Q926_CAEEX</name>
<keyword evidence="2" id="KW-1185">Reference proteome</keyword>
<evidence type="ECO:0000313" key="2">
    <source>
        <dbReference type="Proteomes" id="UP001054945"/>
    </source>
</evidence>
<dbReference type="EMBL" id="BPLR01005763">
    <property type="protein sequence ID" value="GIY04857.1"/>
    <property type="molecule type" value="Genomic_DNA"/>
</dbReference>
<sequence>MDVLTPKDYFQSHIIYTFYVPVHKQAEPINPITMRALLERINIPALPHQDDHITAHPTGDFLLQIRSGLESTLNCRQTSDKPIHYQTTLTQLL</sequence>
<accession>A0AAV4Q926</accession>
<dbReference type="Proteomes" id="UP001054945">
    <property type="component" value="Unassembled WGS sequence"/>
</dbReference>
<dbReference type="AlphaFoldDB" id="A0AAV4Q926"/>